<proteinExistence type="predicted"/>
<keyword evidence="3" id="KW-1185">Reference proteome</keyword>
<protein>
    <submittedName>
        <fullName evidence="2">Uncharacterized protein</fullName>
    </submittedName>
</protein>
<evidence type="ECO:0000313" key="3">
    <source>
        <dbReference type="Proteomes" id="UP000471521"/>
    </source>
</evidence>
<name>A0A6B0SMJ5_9EURY</name>
<reference evidence="2 3" key="1">
    <citation type="submission" date="2019-12" db="EMBL/GenBank/DDBJ databases">
        <title>Isolation and characterization of three novel carbon monoxide-oxidizing members of Halobacteria from salione crusts and soils.</title>
        <authorList>
            <person name="Myers M.R."/>
            <person name="King G.M."/>
        </authorList>
    </citation>
    <scope>NUCLEOTIDE SEQUENCE [LARGE SCALE GENOMIC DNA]</scope>
    <source>
        <strain evidence="2 3">PCN9</strain>
    </source>
</reference>
<dbReference type="Proteomes" id="UP000471521">
    <property type="component" value="Unassembled WGS sequence"/>
</dbReference>
<comment type="caution">
    <text evidence="2">The sequence shown here is derived from an EMBL/GenBank/DDBJ whole genome shotgun (WGS) entry which is preliminary data.</text>
</comment>
<organism evidence="2 3">
    <name type="scientific">Halobacterium bonnevillei</name>
    <dbReference type="NCBI Taxonomy" id="2692200"/>
    <lineage>
        <taxon>Archaea</taxon>
        <taxon>Methanobacteriati</taxon>
        <taxon>Methanobacteriota</taxon>
        <taxon>Stenosarchaea group</taxon>
        <taxon>Halobacteria</taxon>
        <taxon>Halobacteriales</taxon>
        <taxon>Halobacteriaceae</taxon>
        <taxon>Halobacterium</taxon>
    </lineage>
</organism>
<evidence type="ECO:0000256" key="1">
    <source>
        <dbReference type="SAM" id="MobiDB-lite"/>
    </source>
</evidence>
<feature type="compositionally biased region" description="Polar residues" evidence="1">
    <location>
        <begin position="141"/>
        <end position="164"/>
    </location>
</feature>
<feature type="region of interest" description="Disordered" evidence="1">
    <location>
        <begin position="139"/>
        <end position="171"/>
    </location>
</feature>
<dbReference type="RefSeq" id="WP_159525657.1">
    <property type="nucleotide sequence ID" value="NZ_WUUU01000027.1"/>
</dbReference>
<evidence type="ECO:0000313" key="2">
    <source>
        <dbReference type="EMBL" id="MXR20100.1"/>
    </source>
</evidence>
<sequence>MTIRRTVSVMLALVAVAMLATSTLGYSTASVDRGVQVNVVEAEDATVNVSVCERGQATDQGNGADPVQVTVTNHHADSFTVQSIAWSEDAHPTDTGMEPGDTVAPGSSVTYDDAFGSDEVTVVVSGGLDAAVTVAVEPCGTENSDASGGPSEGSNAASQTTTTGYLPVPTE</sequence>
<gene>
    <name evidence="2" type="ORF">GRX66_05595</name>
</gene>
<accession>A0A6B0SMJ5</accession>
<dbReference type="EMBL" id="WUUU01000027">
    <property type="protein sequence ID" value="MXR20100.1"/>
    <property type="molecule type" value="Genomic_DNA"/>
</dbReference>
<dbReference type="AlphaFoldDB" id="A0A6B0SMJ5"/>